<dbReference type="Proteomes" id="UP000029998">
    <property type="component" value="Unassembled WGS sequence"/>
</dbReference>
<organism evidence="1 2">
    <name type="scientific">Lysobacter daejeonensis GH1-9</name>
    <dbReference type="NCBI Taxonomy" id="1385517"/>
    <lineage>
        <taxon>Bacteria</taxon>
        <taxon>Pseudomonadati</taxon>
        <taxon>Pseudomonadota</taxon>
        <taxon>Gammaproteobacteria</taxon>
        <taxon>Lysobacterales</taxon>
        <taxon>Lysobacteraceae</taxon>
        <taxon>Aerolutibacter</taxon>
    </lineage>
</organism>
<evidence type="ECO:0000313" key="1">
    <source>
        <dbReference type="EMBL" id="KGM54039.1"/>
    </source>
</evidence>
<keyword evidence="2" id="KW-1185">Reference proteome</keyword>
<protein>
    <recommendedName>
        <fullName evidence="3">KAP NTPase domain-containing protein</fullName>
    </recommendedName>
</protein>
<dbReference type="eggNOG" id="COG4928">
    <property type="taxonomic scope" value="Bacteria"/>
</dbReference>
<name>A0A0A0EU29_9GAMM</name>
<dbReference type="EMBL" id="AVPU01000017">
    <property type="protein sequence ID" value="KGM54039.1"/>
    <property type="molecule type" value="Genomic_DNA"/>
</dbReference>
<accession>A0A0A0EU29</accession>
<evidence type="ECO:0000313" key="2">
    <source>
        <dbReference type="Proteomes" id="UP000029998"/>
    </source>
</evidence>
<sequence>MKVAVYQATQEFDHDLRRKWWRWIHPQWIWWRIQSFLPIALDVADIPYLRTGLAKSYDALSYYLVKGRLICFDDIERRGEGLPMLDFLGLVSQLVDKQGCRVVVILNTGGLNATDQKVWDDNKEKVFHGEMTYAPSIEQSIDLGLETYSGETWYPIARKALSDLRVSNIRIVQRTGRHVKAALDSAGKRELYPRTIESIVRVLALLTYAHSGQAEGAPPLDFVMRSGPFDMALYSMSDKKDRTEKELAWMQLISDYQIFVGDELDKALCQMVINGYPDPALIASEVDAYQSNVELESSKEAFEKAWSLFHDTLAENQEELADALEKAWPPVSHVERAHNLQSTVRLLRLLGRPEVGSKFIKAWIEQRGGERLGDLDEVAMFGPIDDPELVEAIRQAQLKAPVVMDLKEALELLGSSGGISDAAIQSVAKSTPERIASVLTEHAGAKARRAIKTVLDFGTGNPLWAEARQKMRQACEEIAKRSPLSAERMSRYGVTLSASGPDAKNQMN</sequence>
<comment type="caution">
    <text evidence="1">The sequence shown here is derived from an EMBL/GenBank/DDBJ whole genome shotgun (WGS) entry which is preliminary data.</text>
</comment>
<evidence type="ECO:0008006" key="3">
    <source>
        <dbReference type="Google" id="ProtNLM"/>
    </source>
</evidence>
<dbReference type="AlphaFoldDB" id="A0A0A0EU29"/>
<reference evidence="1 2" key="1">
    <citation type="submission" date="2013-08" db="EMBL/GenBank/DDBJ databases">
        <title>Genome sequencing of Lysobacter.</title>
        <authorList>
            <person name="Zhang S."/>
            <person name="Wang G."/>
        </authorList>
    </citation>
    <scope>NUCLEOTIDE SEQUENCE [LARGE SCALE GENOMIC DNA]</scope>
    <source>
        <strain evidence="1 2">GH1-9</strain>
    </source>
</reference>
<proteinExistence type="predicted"/>
<gene>
    <name evidence="1" type="ORF">N800_05550</name>
</gene>